<accession>A0A175RCP7</accession>
<comment type="caution">
    <text evidence="2">The sequence shown here is derived from an EMBL/GenBank/DDBJ whole genome shotgun (WGS) entry which is preliminary data.</text>
</comment>
<evidence type="ECO:0000313" key="2">
    <source>
        <dbReference type="EMBL" id="KTQ96790.1"/>
    </source>
</evidence>
<dbReference type="PATRIC" id="fig|401562.3.peg.616"/>
<organism evidence="2 3">
    <name type="scientific">Aureimonas ureilytica</name>
    <dbReference type="NCBI Taxonomy" id="401562"/>
    <lineage>
        <taxon>Bacteria</taxon>
        <taxon>Pseudomonadati</taxon>
        <taxon>Pseudomonadota</taxon>
        <taxon>Alphaproteobacteria</taxon>
        <taxon>Hyphomicrobiales</taxon>
        <taxon>Aurantimonadaceae</taxon>
        <taxon>Aureimonas</taxon>
    </lineage>
</organism>
<gene>
    <name evidence="2" type="ORF">NS226_06630</name>
</gene>
<evidence type="ECO:0000313" key="3">
    <source>
        <dbReference type="Proteomes" id="UP000078272"/>
    </source>
</evidence>
<dbReference type="Proteomes" id="UP000078272">
    <property type="component" value="Unassembled WGS sequence"/>
</dbReference>
<dbReference type="EMBL" id="LDPZ01000013">
    <property type="protein sequence ID" value="KTQ96790.1"/>
    <property type="molecule type" value="Genomic_DNA"/>
</dbReference>
<dbReference type="AlphaFoldDB" id="A0A175RCP7"/>
<sequence>MERTITILRRYADWIRAIGRTDRRNELDAACEHVERLEARVVALRSARRPLADRAAHAAWVAASKGQSPDEIASAVRKSLEAD</sequence>
<reference evidence="2 3" key="1">
    <citation type="journal article" date="2016" name="Front. Microbiol.">
        <title>Genomic Resource of Rice Seed Associated Bacteria.</title>
        <authorList>
            <person name="Midha S."/>
            <person name="Bansal K."/>
            <person name="Sharma S."/>
            <person name="Kumar N."/>
            <person name="Patil P.P."/>
            <person name="Chaudhry V."/>
            <person name="Patil P.B."/>
        </authorList>
    </citation>
    <scope>NUCLEOTIDE SEQUENCE [LARGE SCALE GENOMIC DNA]</scope>
    <source>
        <strain evidence="2 3">NS226</strain>
    </source>
</reference>
<evidence type="ECO:0000256" key="1">
    <source>
        <dbReference type="SAM" id="MobiDB-lite"/>
    </source>
</evidence>
<dbReference type="RefSeq" id="WP_058634304.1">
    <property type="nucleotide sequence ID" value="NZ_LDPZ01000013.1"/>
</dbReference>
<feature type="region of interest" description="Disordered" evidence="1">
    <location>
        <begin position="64"/>
        <end position="83"/>
    </location>
</feature>
<protein>
    <submittedName>
        <fullName evidence="2">Uncharacterized protein</fullName>
    </submittedName>
</protein>
<name>A0A175RCP7_9HYPH</name>
<proteinExistence type="predicted"/>
<dbReference type="STRING" id="401562.NS365_04075"/>